<dbReference type="EMBL" id="CP048882">
    <property type="protein sequence ID" value="QPP05314.1"/>
    <property type="molecule type" value="Genomic_DNA"/>
</dbReference>
<evidence type="ECO:0000256" key="4">
    <source>
        <dbReference type="ARBA" id="ARBA00023139"/>
    </source>
</evidence>
<evidence type="ECO:0000256" key="2">
    <source>
        <dbReference type="ARBA" id="ARBA00022729"/>
    </source>
</evidence>
<evidence type="ECO:0000256" key="1">
    <source>
        <dbReference type="ARBA" id="ARBA00022475"/>
    </source>
</evidence>
<reference evidence="8" key="1">
    <citation type="submission" date="2020-02" db="EMBL/GenBank/DDBJ databases">
        <title>Streptomyces sp. ASO4wet.</title>
        <authorList>
            <person name="Risdian C."/>
            <person name="Landwehr W."/>
            <person name="Schupp P."/>
            <person name="Wink J."/>
        </authorList>
    </citation>
    <scope>NUCLEOTIDE SEQUENCE [LARGE SCALE GENOMIC DNA]</scope>
    <source>
        <strain evidence="8">ASO4wet</strain>
    </source>
</reference>
<evidence type="ECO:0000313" key="8">
    <source>
        <dbReference type="Proteomes" id="UP000595046"/>
    </source>
</evidence>
<name>A0A7T1T2T7_9ACTN</name>
<keyword evidence="1" id="KW-1003">Cell membrane</keyword>
<organism evidence="7 8">
    <name type="scientific">Streptomyces bathyalis</name>
    <dbReference type="NCBI Taxonomy" id="2710756"/>
    <lineage>
        <taxon>Bacteria</taxon>
        <taxon>Bacillati</taxon>
        <taxon>Actinomycetota</taxon>
        <taxon>Actinomycetes</taxon>
        <taxon>Kitasatosporales</taxon>
        <taxon>Streptomycetaceae</taxon>
        <taxon>Streptomyces</taxon>
    </lineage>
</organism>
<dbReference type="PANTHER" id="PTHR43649">
    <property type="entry name" value="ARABINOSE-BINDING PROTEIN-RELATED"/>
    <property type="match status" value="1"/>
</dbReference>
<gene>
    <name evidence="7" type="ORF">G4Z16_01700</name>
</gene>
<dbReference type="Pfam" id="PF01547">
    <property type="entry name" value="SBP_bac_1"/>
    <property type="match status" value="1"/>
</dbReference>
<dbReference type="RefSeq" id="WP_197348823.1">
    <property type="nucleotide sequence ID" value="NZ_CP048882.1"/>
</dbReference>
<dbReference type="KEGG" id="sbat:G4Z16_01700"/>
<dbReference type="PANTHER" id="PTHR43649:SF33">
    <property type="entry name" value="POLYGALACTURONAN_RHAMNOGALACTURONAN-BINDING PROTEIN YTCQ"/>
    <property type="match status" value="1"/>
</dbReference>
<keyword evidence="2" id="KW-0732">Signal</keyword>
<sequence length="459" mass="50235">MTDNSPLVVEQASTHSRPSGLLSARASLARTPGTRRGFLRTAGAGVLGAGLATTGLSACGSGGAADDETTLSLLYMATATQKRSWEKLFAKFRKKHPEIKLEAQGVATDNWADFLDKVSTQLAGGKSPDIIQVATEGQRLFADKGLLEPLDDFIAKDKDVIDEYYGDLHPKLVEWSKMASTDGKTYFLPGEFNTVCLWFNKEVFEKAKIDPPTPEWTWDDFEKAAKKLKERDLLAHPFLPDYFPGVMPPLLTNGTSSYTADWKKPTFDTEAAVEATQLCRRFVDKGYSPPPGGRFDSFALAAQGKLASFSGGRWPIIDIRGADAVDKMEIVPWPRNKEQGSPAGWNGYPILKASKNKKQAWTFIKYLISKEGSSTFAEIGGTIVPGRRSVAESDAFLDNSPKGSEYLYRALDYATPIPSPSKGNVVQKTIENDWEQILAGTVPVPSGLKSLQRKLLQLG</sequence>
<feature type="region of interest" description="Disordered" evidence="6">
    <location>
        <begin position="1"/>
        <end position="22"/>
    </location>
</feature>
<dbReference type="InterPro" id="IPR006311">
    <property type="entry name" value="TAT_signal"/>
</dbReference>
<dbReference type="Gene3D" id="3.40.190.10">
    <property type="entry name" value="Periplasmic binding protein-like II"/>
    <property type="match status" value="1"/>
</dbReference>
<dbReference type="CDD" id="cd13585">
    <property type="entry name" value="PBP2_TMBP_like"/>
    <property type="match status" value="1"/>
</dbReference>
<feature type="compositionally biased region" description="Polar residues" evidence="6">
    <location>
        <begin position="1"/>
        <end position="17"/>
    </location>
</feature>
<dbReference type="Proteomes" id="UP000595046">
    <property type="component" value="Chromosome"/>
</dbReference>
<proteinExistence type="predicted"/>
<evidence type="ECO:0000256" key="6">
    <source>
        <dbReference type="SAM" id="MobiDB-lite"/>
    </source>
</evidence>
<keyword evidence="4" id="KW-0564">Palmitate</keyword>
<dbReference type="InterPro" id="IPR006059">
    <property type="entry name" value="SBP"/>
</dbReference>
<dbReference type="SUPFAM" id="SSF53850">
    <property type="entry name" value="Periplasmic binding protein-like II"/>
    <property type="match status" value="1"/>
</dbReference>
<evidence type="ECO:0000256" key="5">
    <source>
        <dbReference type="ARBA" id="ARBA00023288"/>
    </source>
</evidence>
<evidence type="ECO:0000256" key="3">
    <source>
        <dbReference type="ARBA" id="ARBA00023136"/>
    </source>
</evidence>
<protein>
    <submittedName>
        <fullName evidence="7">Sugar ABC transporter substrate-binding protein</fullName>
    </submittedName>
</protein>
<accession>A0A7T1T2T7</accession>
<evidence type="ECO:0000313" key="7">
    <source>
        <dbReference type="EMBL" id="QPP05314.1"/>
    </source>
</evidence>
<keyword evidence="5" id="KW-0449">Lipoprotein</keyword>
<keyword evidence="8" id="KW-1185">Reference proteome</keyword>
<dbReference type="PROSITE" id="PS51318">
    <property type="entry name" value="TAT"/>
    <property type="match status" value="1"/>
</dbReference>
<dbReference type="InterPro" id="IPR050490">
    <property type="entry name" value="Bact_solute-bd_prot1"/>
</dbReference>
<keyword evidence="3" id="KW-0472">Membrane</keyword>
<dbReference type="AlphaFoldDB" id="A0A7T1T2T7"/>